<dbReference type="SMART" id="SM00119">
    <property type="entry name" value="HECTc"/>
    <property type="match status" value="1"/>
</dbReference>
<dbReference type="InterPro" id="IPR000569">
    <property type="entry name" value="HECT_dom"/>
</dbReference>
<protein>
    <recommendedName>
        <fullName evidence="6">E3 ubiquitin-protein ligase</fullName>
        <ecNumber evidence="6">2.3.2.26</ecNumber>
    </recommendedName>
</protein>
<dbReference type="PROSITE" id="PS50237">
    <property type="entry name" value="HECT"/>
    <property type="match status" value="2"/>
</dbReference>
<dbReference type="UniPathway" id="UPA00143"/>
<evidence type="ECO:0000256" key="4">
    <source>
        <dbReference type="ARBA" id="ARBA00022786"/>
    </source>
</evidence>
<dbReference type="OrthoDB" id="271273at2759"/>
<evidence type="ECO:0000259" key="7">
    <source>
        <dbReference type="PROSITE" id="PS50237"/>
    </source>
</evidence>
<feature type="domain" description="HECT" evidence="7">
    <location>
        <begin position="41"/>
        <end position="334"/>
    </location>
</feature>
<comment type="pathway">
    <text evidence="6">Protein modification; protein ubiquitination.</text>
</comment>
<reference evidence="8" key="1">
    <citation type="submission" date="2020-11" db="EMBL/GenBank/DDBJ databases">
        <authorList>
            <person name="Tran Van P."/>
        </authorList>
    </citation>
    <scope>NUCLEOTIDE SEQUENCE</scope>
</reference>
<evidence type="ECO:0000313" key="8">
    <source>
        <dbReference type="EMBL" id="CAD7636424.1"/>
    </source>
</evidence>
<feature type="domain" description="HECT" evidence="7">
    <location>
        <begin position="336"/>
        <end position="518"/>
    </location>
</feature>
<feature type="active site" description="Glycyl thioester intermediate" evidence="5">
    <location>
        <position position="487"/>
    </location>
</feature>
<proteinExistence type="inferred from homology"/>
<evidence type="ECO:0000256" key="2">
    <source>
        <dbReference type="ARBA" id="ARBA00006331"/>
    </source>
</evidence>
<evidence type="ECO:0000256" key="5">
    <source>
        <dbReference type="PROSITE-ProRule" id="PRU00104"/>
    </source>
</evidence>
<comment type="catalytic activity">
    <reaction evidence="1 6">
        <text>S-ubiquitinyl-[E2 ubiquitin-conjugating enzyme]-L-cysteine + [acceptor protein]-L-lysine = [E2 ubiquitin-conjugating enzyme]-L-cysteine + N(6)-ubiquitinyl-[acceptor protein]-L-lysine.</text>
        <dbReference type="EC" id="2.3.2.26"/>
    </reaction>
</comment>
<dbReference type="PANTHER" id="PTHR45670:SF1">
    <property type="entry name" value="E3 UBIQUITIN-PROTEIN LIGASE HECTD1"/>
    <property type="match status" value="1"/>
</dbReference>
<evidence type="ECO:0000313" key="9">
    <source>
        <dbReference type="Proteomes" id="UP000759131"/>
    </source>
</evidence>
<dbReference type="FunFam" id="3.30.2410.10:FF:000007">
    <property type="entry name" value="Putative E3 ubiquitin-protein ligase HECTD1"/>
    <property type="match status" value="1"/>
</dbReference>
<name>A0A7R9L7M3_9ACAR</name>
<keyword evidence="4 5" id="KW-0833">Ubl conjugation pathway</keyword>
<keyword evidence="9" id="KW-1185">Reference proteome</keyword>
<dbReference type="SUPFAM" id="SSF56204">
    <property type="entry name" value="Hect, E3 ligase catalytic domain"/>
    <property type="match status" value="2"/>
</dbReference>
<organism evidence="8">
    <name type="scientific">Medioppia subpectinata</name>
    <dbReference type="NCBI Taxonomy" id="1979941"/>
    <lineage>
        <taxon>Eukaryota</taxon>
        <taxon>Metazoa</taxon>
        <taxon>Ecdysozoa</taxon>
        <taxon>Arthropoda</taxon>
        <taxon>Chelicerata</taxon>
        <taxon>Arachnida</taxon>
        <taxon>Acari</taxon>
        <taxon>Acariformes</taxon>
        <taxon>Sarcoptiformes</taxon>
        <taxon>Oribatida</taxon>
        <taxon>Brachypylina</taxon>
        <taxon>Oppioidea</taxon>
        <taxon>Oppiidae</taxon>
        <taxon>Medioppia</taxon>
    </lineage>
</organism>
<dbReference type="PANTHER" id="PTHR45670">
    <property type="entry name" value="E3 UBIQUITIN-PROTEIN LIGASE TRIP12"/>
    <property type="match status" value="1"/>
</dbReference>
<dbReference type="InterPro" id="IPR035983">
    <property type="entry name" value="Hect_E3_ubiquitin_ligase"/>
</dbReference>
<evidence type="ECO:0000256" key="3">
    <source>
        <dbReference type="ARBA" id="ARBA00022679"/>
    </source>
</evidence>
<dbReference type="EMBL" id="CAJPIZ010018766">
    <property type="protein sequence ID" value="CAG2116677.1"/>
    <property type="molecule type" value="Genomic_DNA"/>
</dbReference>
<dbReference type="Pfam" id="PF00632">
    <property type="entry name" value="HECT"/>
    <property type="match status" value="2"/>
</dbReference>
<evidence type="ECO:0000256" key="1">
    <source>
        <dbReference type="ARBA" id="ARBA00000885"/>
    </source>
</evidence>
<comment type="caution">
    <text evidence="5">Lacks conserved residue(s) required for the propagation of feature annotation.</text>
</comment>
<dbReference type="Proteomes" id="UP000759131">
    <property type="component" value="Unassembled WGS sequence"/>
</dbReference>
<dbReference type="EMBL" id="OC873341">
    <property type="protein sequence ID" value="CAD7636424.1"/>
    <property type="molecule type" value="Genomic_DNA"/>
</dbReference>
<dbReference type="GO" id="GO:0043161">
    <property type="term" value="P:proteasome-mediated ubiquitin-dependent protein catabolic process"/>
    <property type="evidence" value="ECO:0007669"/>
    <property type="project" value="TreeGrafter"/>
</dbReference>
<dbReference type="Gene3D" id="3.30.2410.10">
    <property type="entry name" value="Hect, E3 ligase catalytic domain"/>
    <property type="match status" value="2"/>
</dbReference>
<dbReference type="InterPro" id="IPR045322">
    <property type="entry name" value="HECTD1/TRIP12-like"/>
</dbReference>
<sequence length="518" mass="58534">MIAAELQRRDLAIWLCDDELMTAANEQPVDKGEGMKPVGYYISSSYGLFPAPLPNNSQQMNRAVKLFHFLGTFIAKALQDNRLVDLPLSQPLLKLISRAGASIKLDSNNTFLITGNMVEEDETISSSISPISDDDLLARFLQQLNELVQQKQRILSDTSLTWEDRNNQIRNLCIPLAQAQLPVRLDDLGLTFQYCPPSRVFGYSAVDLKPNGELEDVTIDNVEEYVELMMDFILHTGIKKQMDAFRDGLNQVFPIDRLSSFTPEEVRLMLCGEQSPNWTREDIIKFTEPKLGYTRESPGFLRFVNVLVAMKGDERKSFLQFATGCSSLPPGGLAILKPNGELEDVTIDNVEEYVELMMDFILHTGIKKQMDAFRDGLNQVFPIDRLSSFTPEEVRLMLCGEQSPNWTREDIIKFTEPKLGYTRESPGFLRFVNVLVAMKGDERKSFLQFATGCSSLPPGGLANLHPRLTIVRKVDASEHSYPSVNTCAHYLKLPDYSNEEIMREKLLAATKEKGFHLN</sequence>
<dbReference type="GO" id="GO:0061630">
    <property type="term" value="F:ubiquitin protein ligase activity"/>
    <property type="evidence" value="ECO:0007669"/>
    <property type="project" value="UniProtKB-UniRule"/>
</dbReference>
<keyword evidence="3 6" id="KW-0808">Transferase</keyword>
<dbReference type="EC" id="2.3.2.26" evidence="6"/>
<dbReference type="GO" id="GO:0070534">
    <property type="term" value="P:protein K63-linked ubiquitination"/>
    <property type="evidence" value="ECO:0007669"/>
    <property type="project" value="TreeGrafter"/>
</dbReference>
<dbReference type="AlphaFoldDB" id="A0A7R9L7M3"/>
<dbReference type="GO" id="GO:0016607">
    <property type="term" value="C:nuclear speck"/>
    <property type="evidence" value="ECO:0007669"/>
    <property type="project" value="TreeGrafter"/>
</dbReference>
<comment type="function">
    <text evidence="6">E3 ubiquitin-protein ligase which accepts ubiquitin from an E2 ubiquitin-conjugating enzyme in the form of a thioester and then directly transfers the ubiquitin to targeted substrates.</text>
</comment>
<accession>A0A7R9L7M3</accession>
<gene>
    <name evidence="8" type="ORF">OSB1V03_LOCUS16636</name>
</gene>
<comment type="similarity">
    <text evidence="2 6">Belongs to the UPL family. K-HECT subfamily.</text>
</comment>
<dbReference type="GO" id="GO:0009966">
    <property type="term" value="P:regulation of signal transduction"/>
    <property type="evidence" value="ECO:0007669"/>
    <property type="project" value="UniProtKB-ARBA"/>
</dbReference>
<dbReference type="Gene3D" id="3.90.1750.10">
    <property type="entry name" value="Hect, E3 ligase catalytic domains"/>
    <property type="match status" value="1"/>
</dbReference>
<dbReference type="Gene3D" id="3.30.2160.10">
    <property type="entry name" value="Hect, E3 ligase catalytic domain"/>
    <property type="match status" value="1"/>
</dbReference>
<evidence type="ECO:0000256" key="6">
    <source>
        <dbReference type="RuleBase" id="RU369009"/>
    </source>
</evidence>